<dbReference type="EMBL" id="SLVX01000009">
    <property type="protein sequence ID" value="TCN43637.1"/>
    <property type="molecule type" value="Genomic_DNA"/>
</dbReference>
<dbReference type="PANTHER" id="PTHR32552">
    <property type="entry name" value="FERRICHROME IRON RECEPTOR-RELATED"/>
    <property type="match status" value="1"/>
</dbReference>
<feature type="chain" id="PRO_5020713927" evidence="16">
    <location>
        <begin position="42"/>
        <end position="741"/>
    </location>
</feature>
<sequence>MRLAEETVMGATERAGRAIWHRRLWLAATVALAGLAGPAQAQEAGTTALQTITVEGGEDNPKGPDQGIVAKRSLSASKTDTSLLETPQAVSVVTRDQMDAQGVNTVAEALRYTPGVHPDPNGYDIRYDWLYIRGFNAYGTMWLDGLILPGDPSNYATPSVNAFALERIDVIKGPASVLYGSTVPGGLINQVSKRPQATAHNEAGLQTSSHGGVQATLDMTGPLTEDGDWLYRLVALGKNMGSQVDREREKQLMLAPSLTWSPTDQTTLTLYGYYQKDRPTFSPRFYPAVGTLIDNPTARVPRDIYLGDPNADVFDRDFYALGYEFEHEFNETFTVRQNLRYSRSDQNMFLVLVNPAFAWQPDGHTLNRASAISDDRVSAFNVDTQLEARFDTGALDHTMLFGLDYLKATSSTNFGNAVAGVPPLDLLDPRYGEVDIPVPAIQRSGLQEQQQLGFYMQDQIRYDNWVGTFGLRYDLSEIDSTNRLAGTPTVTTRDRELTWRAGLTYLFDNGLAPYASYATSFLPTLGTDRDGNPFRAQTAEQYEIGLKYEPPGGRGMITASLFDLTLDNALTPDPADILFDVQSGRQRVRGLEIEGKYELTPELDLLAAYAYSHSEVLKSNNPVELGREVLRLPEHQGSVWLSYRPAFAEGLTLTAGVRAMSSYQTDSTYKAELRIPGRALVDIGAEYDFGAIDKDFSGTKLRVNVTNLFDKEYVSHCLNSTGGSCNYGAGRAITASLKYSW</sequence>
<evidence type="ECO:0000313" key="20">
    <source>
        <dbReference type="Proteomes" id="UP000295351"/>
    </source>
</evidence>
<evidence type="ECO:0000256" key="9">
    <source>
        <dbReference type="ARBA" id="ARBA00023065"/>
    </source>
</evidence>
<proteinExistence type="inferred from homology"/>
<organism evidence="19 20">
    <name type="scientific">Shinella granuli</name>
    <dbReference type="NCBI Taxonomy" id="323621"/>
    <lineage>
        <taxon>Bacteria</taxon>
        <taxon>Pseudomonadati</taxon>
        <taxon>Pseudomonadota</taxon>
        <taxon>Alphaproteobacteria</taxon>
        <taxon>Hyphomicrobiales</taxon>
        <taxon>Rhizobiaceae</taxon>
        <taxon>Shinella</taxon>
    </lineage>
</organism>
<dbReference type="SUPFAM" id="SSF56935">
    <property type="entry name" value="Porins"/>
    <property type="match status" value="1"/>
</dbReference>
<dbReference type="NCBIfam" id="TIGR01783">
    <property type="entry name" value="TonB-siderophor"/>
    <property type="match status" value="1"/>
</dbReference>
<evidence type="ECO:0000259" key="18">
    <source>
        <dbReference type="Pfam" id="PF07715"/>
    </source>
</evidence>
<dbReference type="PANTHER" id="PTHR32552:SF68">
    <property type="entry name" value="FERRICHROME OUTER MEMBRANE TRANSPORTER_PHAGE RECEPTOR"/>
    <property type="match status" value="1"/>
</dbReference>
<evidence type="ECO:0000256" key="14">
    <source>
        <dbReference type="PROSITE-ProRule" id="PRU01360"/>
    </source>
</evidence>
<keyword evidence="4 14" id="KW-1134">Transmembrane beta strand</keyword>
<keyword evidence="7 16" id="KW-0732">Signal</keyword>
<dbReference type="Pfam" id="PF07715">
    <property type="entry name" value="Plug"/>
    <property type="match status" value="1"/>
</dbReference>
<evidence type="ECO:0000256" key="10">
    <source>
        <dbReference type="ARBA" id="ARBA00023077"/>
    </source>
</evidence>
<keyword evidence="5" id="KW-0410">Iron transport</keyword>
<evidence type="ECO:0000256" key="5">
    <source>
        <dbReference type="ARBA" id="ARBA00022496"/>
    </source>
</evidence>
<evidence type="ECO:0000256" key="6">
    <source>
        <dbReference type="ARBA" id="ARBA00022692"/>
    </source>
</evidence>
<accession>A0A4R2CQT6</accession>
<dbReference type="Gene3D" id="2.40.170.20">
    <property type="entry name" value="TonB-dependent receptor, beta-barrel domain"/>
    <property type="match status" value="1"/>
</dbReference>
<dbReference type="InterPro" id="IPR037066">
    <property type="entry name" value="Plug_dom_sf"/>
</dbReference>
<protein>
    <submittedName>
        <fullName evidence="19">Iron complex outermembrane receptor protein</fullName>
    </submittedName>
</protein>
<keyword evidence="10 15" id="KW-0798">TonB box</keyword>
<dbReference type="Pfam" id="PF00593">
    <property type="entry name" value="TonB_dep_Rec_b-barrel"/>
    <property type="match status" value="1"/>
</dbReference>
<keyword evidence="6 14" id="KW-0812">Transmembrane</keyword>
<evidence type="ECO:0000256" key="13">
    <source>
        <dbReference type="ARBA" id="ARBA00023237"/>
    </source>
</evidence>
<dbReference type="PROSITE" id="PS52016">
    <property type="entry name" value="TONB_DEPENDENT_REC_3"/>
    <property type="match status" value="1"/>
</dbReference>
<keyword evidence="20" id="KW-1185">Reference proteome</keyword>
<keyword evidence="12 19" id="KW-0675">Receptor</keyword>
<dbReference type="GO" id="GO:0038023">
    <property type="term" value="F:signaling receptor activity"/>
    <property type="evidence" value="ECO:0007669"/>
    <property type="project" value="InterPro"/>
</dbReference>
<keyword evidence="13 14" id="KW-0998">Cell outer membrane</keyword>
<dbReference type="GO" id="GO:0015344">
    <property type="term" value="F:siderophore uptake transmembrane transporter activity"/>
    <property type="evidence" value="ECO:0007669"/>
    <property type="project" value="TreeGrafter"/>
</dbReference>
<keyword evidence="9" id="KW-0406">Ion transport</keyword>
<keyword evidence="11 14" id="KW-0472">Membrane</keyword>
<evidence type="ECO:0000256" key="2">
    <source>
        <dbReference type="ARBA" id="ARBA00009810"/>
    </source>
</evidence>
<reference evidence="19 20" key="1">
    <citation type="submission" date="2019-03" db="EMBL/GenBank/DDBJ databases">
        <title>Genomic Encyclopedia of Type Strains, Phase IV (KMG-IV): sequencing the most valuable type-strain genomes for metagenomic binning, comparative biology and taxonomic classification.</title>
        <authorList>
            <person name="Goeker M."/>
        </authorList>
    </citation>
    <scope>NUCLEOTIDE SEQUENCE [LARGE SCALE GENOMIC DNA]</scope>
    <source>
        <strain evidence="19 20">DSM 18401</strain>
    </source>
</reference>
<comment type="subcellular location">
    <subcellularLocation>
        <location evidence="1 14">Cell outer membrane</location>
        <topology evidence="1 14">Multi-pass membrane protein</topology>
    </subcellularLocation>
</comment>
<dbReference type="GO" id="GO:0009279">
    <property type="term" value="C:cell outer membrane"/>
    <property type="evidence" value="ECO:0007669"/>
    <property type="project" value="UniProtKB-SubCell"/>
</dbReference>
<dbReference type="Proteomes" id="UP000295351">
    <property type="component" value="Unassembled WGS sequence"/>
</dbReference>
<dbReference type="Gene3D" id="2.170.130.10">
    <property type="entry name" value="TonB-dependent receptor, plug domain"/>
    <property type="match status" value="1"/>
</dbReference>
<keyword evidence="8" id="KW-0408">Iron</keyword>
<evidence type="ECO:0000256" key="12">
    <source>
        <dbReference type="ARBA" id="ARBA00023170"/>
    </source>
</evidence>
<keyword evidence="3 14" id="KW-0813">Transport</keyword>
<comment type="similarity">
    <text evidence="2 14 15">Belongs to the TonB-dependent receptor family.</text>
</comment>
<evidence type="ECO:0000256" key="3">
    <source>
        <dbReference type="ARBA" id="ARBA00022448"/>
    </source>
</evidence>
<dbReference type="FunFam" id="2.170.130.10:FF:000001">
    <property type="entry name" value="Catecholate siderophore TonB-dependent receptor"/>
    <property type="match status" value="1"/>
</dbReference>
<dbReference type="InterPro" id="IPR000531">
    <property type="entry name" value="Beta-barrel_TonB"/>
</dbReference>
<name>A0A4R2CQT6_SHIGR</name>
<evidence type="ECO:0000259" key="17">
    <source>
        <dbReference type="Pfam" id="PF00593"/>
    </source>
</evidence>
<feature type="domain" description="TonB-dependent receptor plug" evidence="18">
    <location>
        <begin position="83"/>
        <end position="186"/>
    </location>
</feature>
<gene>
    <name evidence="19" type="ORF">EV665_10922</name>
</gene>
<evidence type="ECO:0000313" key="19">
    <source>
        <dbReference type="EMBL" id="TCN43637.1"/>
    </source>
</evidence>
<evidence type="ECO:0000256" key="4">
    <source>
        <dbReference type="ARBA" id="ARBA00022452"/>
    </source>
</evidence>
<evidence type="ECO:0000256" key="1">
    <source>
        <dbReference type="ARBA" id="ARBA00004571"/>
    </source>
</evidence>
<dbReference type="AlphaFoldDB" id="A0A4R2CQT6"/>
<feature type="signal peptide" evidence="16">
    <location>
        <begin position="1"/>
        <end position="41"/>
    </location>
</feature>
<dbReference type="InterPro" id="IPR036942">
    <property type="entry name" value="Beta-barrel_TonB_sf"/>
</dbReference>
<dbReference type="InterPro" id="IPR012910">
    <property type="entry name" value="Plug_dom"/>
</dbReference>
<dbReference type="GO" id="GO:0015891">
    <property type="term" value="P:siderophore transport"/>
    <property type="evidence" value="ECO:0007669"/>
    <property type="project" value="InterPro"/>
</dbReference>
<dbReference type="InterPro" id="IPR010105">
    <property type="entry name" value="TonB_sidphr_rcpt"/>
</dbReference>
<feature type="domain" description="TonB-dependent receptor-like beta-barrel" evidence="17">
    <location>
        <begin position="260"/>
        <end position="708"/>
    </location>
</feature>
<dbReference type="RefSeq" id="WP_245507727.1">
    <property type="nucleotide sequence ID" value="NZ_BAABEI010000004.1"/>
</dbReference>
<dbReference type="CDD" id="cd01347">
    <property type="entry name" value="ligand_gated_channel"/>
    <property type="match status" value="1"/>
</dbReference>
<evidence type="ECO:0000256" key="16">
    <source>
        <dbReference type="SAM" id="SignalP"/>
    </source>
</evidence>
<evidence type="ECO:0000256" key="7">
    <source>
        <dbReference type="ARBA" id="ARBA00022729"/>
    </source>
</evidence>
<evidence type="ECO:0000256" key="15">
    <source>
        <dbReference type="RuleBase" id="RU003357"/>
    </source>
</evidence>
<comment type="caution">
    <text evidence="19">The sequence shown here is derived from an EMBL/GenBank/DDBJ whole genome shotgun (WGS) entry which is preliminary data.</text>
</comment>
<dbReference type="InterPro" id="IPR039426">
    <property type="entry name" value="TonB-dep_rcpt-like"/>
</dbReference>
<evidence type="ECO:0000256" key="8">
    <source>
        <dbReference type="ARBA" id="ARBA00023004"/>
    </source>
</evidence>
<evidence type="ECO:0000256" key="11">
    <source>
        <dbReference type="ARBA" id="ARBA00023136"/>
    </source>
</evidence>